<keyword evidence="2" id="KW-0808">Transferase</keyword>
<evidence type="ECO:0000313" key="2">
    <source>
        <dbReference type="EMBL" id="RTR31278.1"/>
    </source>
</evidence>
<dbReference type="InterPro" id="IPR051531">
    <property type="entry name" value="N-acetyltransferase"/>
</dbReference>
<dbReference type="RefSeq" id="WP_126506476.1">
    <property type="nucleotide sequence ID" value="NZ_RXNV01000006.1"/>
</dbReference>
<dbReference type="Proteomes" id="UP000282060">
    <property type="component" value="Unassembled WGS sequence"/>
</dbReference>
<accession>A0A3S0KP80</accession>
<feature type="domain" description="N-acetyltransferase" evidence="1">
    <location>
        <begin position="11"/>
        <end position="171"/>
    </location>
</feature>
<dbReference type="EMBL" id="RXNV01000006">
    <property type="protein sequence ID" value="RTR31278.1"/>
    <property type="molecule type" value="Genomic_DNA"/>
</dbReference>
<dbReference type="Gene3D" id="3.40.630.30">
    <property type="match status" value="1"/>
</dbReference>
<keyword evidence="3" id="KW-1185">Reference proteome</keyword>
<dbReference type="Pfam" id="PF13302">
    <property type="entry name" value="Acetyltransf_3"/>
    <property type="match status" value="1"/>
</dbReference>
<dbReference type="PANTHER" id="PTHR43792:SF1">
    <property type="entry name" value="N-ACETYLTRANSFERASE DOMAIN-CONTAINING PROTEIN"/>
    <property type="match status" value="1"/>
</dbReference>
<dbReference type="PANTHER" id="PTHR43792">
    <property type="entry name" value="GNAT FAMILY, PUTATIVE (AFU_ORTHOLOGUE AFUA_3G00765)-RELATED-RELATED"/>
    <property type="match status" value="1"/>
</dbReference>
<comment type="caution">
    <text evidence="2">The sequence shown here is derived from an EMBL/GenBank/DDBJ whole genome shotgun (WGS) entry which is preliminary data.</text>
</comment>
<proteinExistence type="predicted"/>
<reference evidence="2 3" key="1">
    <citation type="submission" date="2018-12" db="EMBL/GenBank/DDBJ databases">
        <authorList>
            <person name="Yu L."/>
        </authorList>
    </citation>
    <scope>NUCLEOTIDE SEQUENCE [LARGE SCALE GENOMIC DNA]</scope>
    <source>
        <strain evidence="2 3">HAW-EB5</strain>
    </source>
</reference>
<sequence length="177" mass="20190">MSRIIIETDRLIIREFNLNDAAAVLHFNAPEEVNRYTGDSGMCECLQDAEAIIRDIWLVEYGKFGFGRWAVVLKETGKVIGFCGFKNETRIGAVDIGYRFHPDHWGKGYATESNMACVDYARQEMKLDRVVGDAVAENQASINVLLKLGMSFEKQYLEDQFTVNRYQMFLKSGKSPR</sequence>
<dbReference type="InterPro" id="IPR016181">
    <property type="entry name" value="Acyl_CoA_acyltransferase"/>
</dbReference>
<organism evidence="2 3">
    <name type="scientific">Shewanella atlantica</name>
    <dbReference type="NCBI Taxonomy" id="271099"/>
    <lineage>
        <taxon>Bacteria</taxon>
        <taxon>Pseudomonadati</taxon>
        <taxon>Pseudomonadota</taxon>
        <taxon>Gammaproteobacteria</taxon>
        <taxon>Alteromonadales</taxon>
        <taxon>Shewanellaceae</taxon>
        <taxon>Shewanella</taxon>
    </lineage>
</organism>
<dbReference type="SUPFAM" id="SSF55729">
    <property type="entry name" value="Acyl-CoA N-acyltransferases (Nat)"/>
    <property type="match status" value="1"/>
</dbReference>
<dbReference type="InterPro" id="IPR000182">
    <property type="entry name" value="GNAT_dom"/>
</dbReference>
<protein>
    <submittedName>
        <fullName evidence="2">N-acetyltransferase</fullName>
    </submittedName>
</protein>
<dbReference type="AlphaFoldDB" id="A0A3S0KP80"/>
<evidence type="ECO:0000259" key="1">
    <source>
        <dbReference type="PROSITE" id="PS51186"/>
    </source>
</evidence>
<dbReference type="GO" id="GO:0016747">
    <property type="term" value="F:acyltransferase activity, transferring groups other than amino-acyl groups"/>
    <property type="evidence" value="ECO:0007669"/>
    <property type="project" value="InterPro"/>
</dbReference>
<dbReference type="OrthoDB" id="9801656at2"/>
<evidence type="ECO:0000313" key="3">
    <source>
        <dbReference type="Proteomes" id="UP000282060"/>
    </source>
</evidence>
<dbReference type="PROSITE" id="PS51186">
    <property type="entry name" value="GNAT"/>
    <property type="match status" value="1"/>
</dbReference>
<name>A0A3S0KP80_9GAMM</name>
<gene>
    <name evidence="2" type="ORF">EKG39_14550</name>
</gene>